<feature type="compositionally biased region" description="Basic and acidic residues" evidence="4">
    <location>
        <begin position="755"/>
        <end position="764"/>
    </location>
</feature>
<dbReference type="Pfam" id="PF12796">
    <property type="entry name" value="Ank_2"/>
    <property type="match status" value="1"/>
</dbReference>
<feature type="compositionally biased region" description="Low complexity" evidence="4">
    <location>
        <begin position="273"/>
        <end position="286"/>
    </location>
</feature>
<feature type="compositionally biased region" description="Polar residues" evidence="4">
    <location>
        <begin position="29"/>
        <end position="38"/>
    </location>
</feature>
<keyword evidence="1" id="KW-0677">Repeat</keyword>
<dbReference type="Gene3D" id="1.25.40.20">
    <property type="entry name" value="Ankyrin repeat-containing domain"/>
    <property type="match status" value="1"/>
</dbReference>
<feature type="compositionally biased region" description="Polar residues" evidence="4">
    <location>
        <begin position="128"/>
        <end position="160"/>
    </location>
</feature>
<comment type="caution">
    <text evidence="5">The sequence shown here is derived from an EMBL/GenBank/DDBJ whole genome shotgun (WGS) entry which is preliminary data.</text>
</comment>
<gene>
    <name evidence="5" type="ORF">TWF730_002571</name>
</gene>
<evidence type="ECO:0000256" key="3">
    <source>
        <dbReference type="PROSITE-ProRule" id="PRU00023"/>
    </source>
</evidence>
<evidence type="ECO:0000256" key="4">
    <source>
        <dbReference type="SAM" id="MobiDB-lite"/>
    </source>
</evidence>
<feature type="region of interest" description="Disordered" evidence="4">
    <location>
        <begin position="722"/>
        <end position="764"/>
    </location>
</feature>
<dbReference type="PANTHER" id="PTHR24188">
    <property type="entry name" value="ANKYRIN REPEAT PROTEIN"/>
    <property type="match status" value="1"/>
</dbReference>
<accession>A0AAV9UEG4</accession>
<dbReference type="PANTHER" id="PTHR24188:SF29">
    <property type="entry name" value="GH09064P"/>
    <property type="match status" value="1"/>
</dbReference>
<feature type="compositionally biased region" description="Low complexity" evidence="4">
    <location>
        <begin position="308"/>
        <end position="323"/>
    </location>
</feature>
<proteinExistence type="predicted"/>
<protein>
    <recommendedName>
        <fullName evidence="7">Ankyrin</fullName>
    </recommendedName>
</protein>
<keyword evidence="6" id="KW-1185">Reference proteome</keyword>
<feature type="compositionally biased region" description="Gly residues" evidence="4">
    <location>
        <begin position="81"/>
        <end position="95"/>
    </location>
</feature>
<sequence>MSSSLSPSSDAVPLAPRQAQPSHRAGHTPTPTSENSLAGATASHERAEHPLKGTPTSTAASLKLETSVTFSSSSNNNEVTGSGGAGGGGAGGWAGGRENEDLDAKLSYWKSRQEHVDAIDFYRFAENGGSTSGKENTAVGSSPTLNTRRTIESTGEDSTATKYAAVTANITPTTPLAPAEDSPVSEKMVTIVGKRILPPRSPPLAGAQPYTPTTGGGGGRGGPSAPALPPKIPAYKAWFSRDDTPRVPPKIPILLGSGQDIDASFESENSNYTITTTPTPTPWTYRTPPPPPPPRLRTKSGDANANQSQTPSSGEPSSSSSFSYRREADKIISKYTKSLSHTSPSDRSTEALINDINKQIDLEFRNLNLTEGQKINAIAKYVHEREKLRSEPTAVEPKTRSSNIKNIFSQSAAPSSERLDLRSTMTSMQRATIGSRASLKLGLDLVMRYYTSSSITPTNITATHLTSIISNISKPDGLGLAEMSLGFSFMHMCVRLNKLELVKELIEVGGANHMDCGEHTQTLMRNAIWYADADMVEYLISKGEDINARSHHDSISPLHHAVAAHNFGALKVLINAGADVNSTVRKNRKDIALICRKRNANPDVMVEILQTLLNNGGNLVKSADGGITPALLTGASGNERVLEILKSTGAERDDINKLRDFVLSAAIVYNDVSKVKELIEEGCDLNRRDIFRWRPLDSAASYQRVEIEAILAAAGALPASKKKDMERRRKKGSGTDGGGYDERGSSDWSAIAIGDRSDPEEWETGKDFRVKSVGRFK</sequence>
<dbReference type="InterPro" id="IPR002110">
    <property type="entry name" value="Ankyrin_rpt"/>
</dbReference>
<evidence type="ECO:0000256" key="1">
    <source>
        <dbReference type="ARBA" id="ARBA00022737"/>
    </source>
</evidence>
<dbReference type="SUPFAM" id="SSF48403">
    <property type="entry name" value="Ankyrin repeat"/>
    <property type="match status" value="1"/>
</dbReference>
<dbReference type="EMBL" id="JAVHNS010000012">
    <property type="protein sequence ID" value="KAK6338508.1"/>
    <property type="molecule type" value="Genomic_DNA"/>
</dbReference>
<dbReference type="Proteomes" id="UP001373714">
    <property type="component" value="Unassembled WGS sequence"/>
</dbReference>
<dbReference type="PROSITE" id="PS50088">
    <property type="entry name" value="ANK_REPEAT"/>
    <property type="match status" value="1"/>
</dbReference>
<dbReference type="PROSITE" id="PS50297">
    <property type="entry name" value="ANK_REP_REGION"/>
    <property type="match status" value="1"/>
</dbReference>
<feature type="region of interest" description="Disordered" evidence="4">
    <location>
        <begin position="126"/>
        <end position="160"/>
    </location>
</feature>
<evidence type="ECO:0000256" key="2">
    <source>
        <dbReference type="ARBA" id="ARBA00023043"/>
    </source>
</evidence>
<organism evidence="5 6">
    <name type="scientific">Orbilia blumenaviensis</name>
    <dbReference type="NCBI Taxonomy" id="1796055"/>
    <lineage>
        <taxon>Eukaryota</taxon>
        <taxon>Fungi</taxon>
        <taxon>Dikarya</taxon>
        <taxon>Ascomycota</taxon>
        <taxon>Pezizomycotina</taxon>
        <taxon>Orbiliomycetes</taxon>
        <taxon>Orbiliales</taxon>
        <taxon>Orbiliaceae</taxon>
        <taxon>Orbilia</taxon>
    </lineage>
</organism>
<keyword evidence="2 3" id="KW-0040">ANK repeat</keyword>
<dbReference type="InterPro" id="IPR036770">
    <property type="entry name" value="Ankyrin_rpt-contain_sf"/>
</dbReference>
<reference evidence="5 6" key="1">
    <citation type="submission" date="2019-10" db="EMBL/GenBank/DDBJ databases">
        <authorList>
            <person name="Palmer J.M."/>
        </authorList>
    </citation>
    <scope>NUCLEOTIDE SEQUENCE [LARGE SCALE GENOMIC DNA]</scope>
    <source>
        <strain evidence="5 6">TWF730</strain>
    </source>
</reference>
<name>A0AAV9UEG4_9PEZI</name>
<evidence type="ECO:0008006" key="7">
    <source>
        <dbReference type="Google" id="ProtNLM"/>
    </source>
</evidence>
<feature type="region of interest" description="Disordered" evidence="4">
    <location>
        <begin position="195"/>
        <end position="230"/>
    </location>
</feature>
<feature type="compositionally biased region" description="Polar residues" evidence="4">
    <location>
        <begin position="54"/>
        <end position="70"/>
    </location>
</feature>
<evidence type="ECO:0000313" key="5">
    <source>
        <dbReference type="EMBL" id="KAK6338508.1"/>
    </source>
</evidence>
<evidence type="ECO:0000313" key="6">
    <source>
        <dbReference type="Proteomes" id="UP001373714"/>
    </source>
</evidence>
<dbReference type="SMART" id="SM00248">
    <property type="entry name" value="ANK"/>
    <property type="match status" value="5"/>
</dbReference>
<feature type="region of interest" description="Disordered" evidence="4">
    <location>
        <begin position="1"/>
        <end position="98"/>
    </location>
</feature>
<dbReference type="AlphaFoldDB" id="A0AAV9UEG4"/>
<feature type="region of interest" description="Disordered" evidence="4">
    <location>
        <begin position="266"/>
        <end position="324"/>
    </location>
</feature>
<feature type="repeat" description="ANK" evidence="3">
    <location>
        <begin position="553"/>
        <end position="585"/>
    </location>
</feature>